<protein>
    <recommendedName>
        <fullName evidence="5">Gram-positive cocci surface proteins LPxTG domain-containing protein</fullName>
    </recommendedName>
</protein>
<evidence type="ECO:0008006" key="5">
    <source>
        <dbReference type="Google" id="ProtNLM"/>
    </source>
</evidence>
<reference evidence="4" key="1">
    <citation type="submission" date="2018-08" db="EMBL/GenBank/DDBJ databases">
        <title>Murine metabolic-syndrome-specific gut microbial biobank.</title>
        <authorList>
            <person name="Liu C."/>
        </authorList>
    </citation>
    <scope>NUCLEOTIDE SEQUENCE [LARGE SCALE GENOMIC DNA]</scope>
    <source>
        <strain evidence="4">Z82</strain>
    </source>
</reference>
<feature type="compositionally biased region" description="Low complexity" evidence="1">
    <location>
        <begin position="390"/>
        <end position="399"/>
    </location>
</feature>
<name>A0A7C9KBE0_9BACT</name>
<organism evidence="4">
    <name type="scientific">Muribaculaceae bacterium Z82</name>
    <dbReference type="NCBI Taxonomy" id="2304548"/>
    <lineage>
        <taxon>Bacteria</taxon>
        <taxon>Pseudomonadati</taxon>
        <taxon>Bacteroidota</taxon>
        <taxon>Bacteroidia</taxon>
        <taxon>Bacteroidales</taxon>
        <taxon>Muribaculaceae</taxon>
    </lineage>
</organism>
<accession>A0A7C9KBE0</accession>
<dbReference type="AlphaFoldDB" id="A0A7C9KBE0"/>
<feature type="compositionally biased region" description="Low complexity" evidence="1">
    <location>
        <begin position="352"/>
        <end position="372"/>
    </location>
</feature>
<feature type="signal peptide" evidence="3">
    <location>
        <begin position="1"/>
        <end position="41"/>
    </location>
</feature>
<evidence type="ECO:0000256" key="3">
    <source>
        <dbReference type="SAM" id="SignalP"/>
    </source>
</evidence>
<keyword evidence="3" id="KW-0732">Signal</keyword>
<feature type="compositionally biased region" description="Polar residues" evidence="1">
    <location>
        <begin position="498"/>
        <end position="510"/>
    </location>
</feature>
<evidence type="ECO:0000256" key="2">
    <source>
        <dbReference type="SAM" id="Phobius"/>
    </source>
</evidence>
<keyword evidence="2" id="KW-0812">Transmembrane</keyword>
<gene>
    <name evidence="4" type="ORF">D1639_05715</name>
</gene>
<feature type="chain" id="PRO_5028921471" description="Gram-positive cocci surface proteins LPxTG domain-containing protein" evidence="3">
    <location>
        <begin position="42"/>
        <end position="540"/>
    </location>
</feature>
<proteinExistence type="predicted"/>
<keyword evidence="2" id="KW-1133">Transmembrane helix</keyword>
<feature type="region of interest" description="Disordered" evidence="1">
    <location>
        <begin position="331"/>
        <end position="510"/>
    </location>
</feature>
<evidence type="ECO:0000256" key="1">
    <source>
        <dbReference type="SAM" id="MobiDB-lite"/>
    </source>
</evidence>
<sequence length="540" mass="55519">MNNIRTQKPRFSASRKNPFRALATAAFLSAALALAPLPALASSTEPNNAAERPAPEVAQNPVVAEAAEPDADSQQQPEVQAEIAHIQSNLSAADAAEAVVDTALDASAAFAADSLALSGNGQTAETNSSGAAEDSVDTCSLTVYYCEIVFYEDPDFSHPSGMRLLKTRTVEGLTPGDTINPWNYVEAIDGFHFFDGWAENKTLSTDSSKNNVQLNYFATTNNSFSVNYYMLTDGNAPISSQNIVPDNSGAKIGLDGKLAAGDSIIADYYGEPVRITKLGGLQEEGQRFGQMVDGSNYATPIEHMMFLDSYPSSIRVGTDPESNVINMFYAPTLTTPPDETPAPGDGEDGSQTPTPDVPTTPDGDTTPDNPSDGSTPDNPGDGSTPDTPSDGDATTPDNTPDGDDPSQGSDNADDSQGGSDNDASKPSAPSTTDPADSDEGAGSEQPGESDNSDGNAEGSSTEAGNNGSNSAATDSNQPNGSSNASGDSESESAADQGTAASDSSSTLTQTGDSFAPIAIAVALLAAISLGVVVVARRHLS</sequence>
<evidence type="ECO:0000313" key="4">
    <source>
        <dbReference type="EMBL" id="NBI34533.1"/>
    </source>
</evidence>
<feature type="compositionally biased region" description="Polar residues" evidence="1">
    <location>
        <begin position="446"/>
        <end position="478"/>
    </location>
</feature>
<feature type="compositionally biased region" description="Polar residues" evidence="1">
    <location>
        <begin position="406"/>
        <end position="421"/>
    </location>
</feature>
<comment type="caution">
    <text evidence="4">The sequence shown here is derived from an EMBL/GenBank/DDBJ whole genome shotgun (WGS) entry which is preliminary data.</text>
</comment>
<dbReference type="EMBL" id="QWKH01000032">
    <property type="protein sequence ID" value="NBI34533.1"/>
    <property type="molecule type" value="Genomic_DNA"/>
</dbReference>
<feature type="transmembrane region" description="Helical" evidence="2">
    <location>
        <begin position="514"/>
        <end position="535"/>
    </location>
</feature>
<keyword evidence="2" id="KW-0472">Membrane</keyword>
<feature type="compositionally biased region" description="Low complexity" evidence="1">
    <location>
        <begin position="479"/>
        <end position="495"/>
    </location>
</feature>